<dbReference type="PANTHER" id="PTHR34699">
    <property type="match status" value="1"/>
</dbReference>
<evidence type="ECO:0000256" key="6">
    <source>
        <dbReference type="ARBA" id="ARBA00023080"/>
    </source>
</evidence>
<keyword evidence="5 10" id="KW-0460">Magnesium</keyword>
<dbReference type="FunFam" id="3.90.950.10:FF:000002">
    <property type="entry name" value="Inosine/xanthosine triphosphatase"/>
    <property type="match status" value="1"/>
</dbReference>
<evidence type="ECO:0000256" key="2">
    <source>
        <dbReference type="ARBA" id="ARBA00022723"/>
    </source>
</evidence>
<dbReference type="OrthoDB" id="52857at2157"/>
<dbReference type="InterPro" id="IPR026533">
    <property type="entry name" value="NTPase/PRRC1"/>
</dbReference>
<evidence type="ECO:0000313" key="13">
    <source>
        <dbReference type="Proteomes" id="UP000423396"/>
    </source>
</evidence>
<dbReference type="InterPro" id="IPR029001">
    <property type="entry name" value="ITPase-like_fam"/>
</dbReference>
<proteinExistence type="inferred from homology"/>
<dbReference type="RefSeq" id="WP_156007616.1">
    <property type="nucleotide sequence ID" value="NZ_CP045483.1"/>
</dbReference>
<dbReference type="InterPro" id="IPR050299">
    <property type="entry name" value="YjjX_NTPase"/>
</dbReference>
<keyword evidence="6 10" id="KW-0546">Nucleotide metabolism</keyword>
<evidence type="ECO:0000256" key="8">
    <source>
        <dbReference type="ARBA" id="ARBA00048174"/>
    </source>
</evidence>
<dbReference type="GO" id="GO:0046872">
    <property type="term" value="F:metal ion binding"/>
    <property type="evidence" value="ECO:0007669"/>
    <property type="project" value="UniProtKB-KW"/>
</dbReference>
<dbReference type="GO" id="GO:0006772">
    <property type="term" value="P:thiamine metabolic process"/>
    <property type="evidence" value="ECO:0007669"/>
    <property type="project" value="TreeGrafter"/>
</dbReference>
<dbReference type="PANTHER" id="PTHR34699:SF2">
    <property type="entry name" value="NON-CANONICAL PURINE NTP PHOSPHATASE_PRRC1 DOMAIN-CONTAINING PROTEIN"/>
    <property type="match status" value="1"/>
</dbReference>
<evidence type="ECO:0000256" key="10">
    <source>
        <dbReference type="HAMAP-Rule" id="MF_00648"/>
    </source>
</evidence>
<keyword evidence="2 10" id="KW-0479">Metal-binding</keyword>
<feature type="domain" description="Non-canonical purine NTP phosphatase/PRRC1" evidence="11">
    <location>
        <begin position="6"/>
        <end position="166"/>
    </location>
</feature>
<dbReference type="KEGG" id="sazo:D1868_09330"/>
<dbReference type="InterPro" id="IPR002786">
    <property type="entry name" value="Non_canon_purine_NTPase"/>
</dbReference>
<dbReference type="GeneID" id="42799270"/>
<keyword evidence="4 10" id="KW-0378">Hydrolase</keyword>
<dbReference type="GO" id="GO:0103023">
    <property type="term" value="F:ITPase activity"/>
    <property type="evidence" value="ECO:0007669"/>
    <property type="project" value="UniProtKB-EC"/>
</dbReference>
<dbReference type="GO" id="GO:0000166">
    <property type="term" value="F:nucleotide binding"/>
    <property type="evidence" value="ECO:0007669"/>
    <property type="project" value="UniProtKB-KW"/>
</dbReference>
<evidence type="ECO:0000256" key="1">
    <source>
        <dbReference type="ARBA" id="ARBA00001936"/>
    </source>
</evidence>
<comment type="similarity">
    <text evidence="10">Belongs to the YjjX NTPase family.</text>
</comment>
<evidence type="ECO:0000256" key="4">
    <source>
        <dbReference type="ARBA" id="ARBA00022801"/>
    </source>
</evidence>
<comment type="caution">
    <text evidence="10">Lacks conserved residue(s) required for the propagation of feature annotation.</text>
</comment>
<keyword evidence="3 10" id="KW-0547">Nucleotide-binding</keyword>
<comment type="catalytic activity">
    <reaction evidence="9 10">
        <text>XTP + H2O = XDP + phosphate + H(+)</text>
        <dbReference type="Rhea" id="RHEA:28406"/>
        <dbReference type="ChEBI" id="CHEBI:15377"/>
        <dbReference type="ChEBI" id="CHEBI:15378"/>
        <dbReference type="ChEBI" id="CHEBI:43474"/>
        <dbReference type="ChEBI" id="CHEBI:59884"/>
        <dbReference type="ChEBI" id="CHEBI:61314"/>
        <dbReference type="EC" id="3.6.1.73"/>
    </reaction>
</comment>
<dbReference type="Gene3D" id="3.90.950.10">
    <property type="match status" value="1"/>
</dbReference>
<keyword evidence="7 10" id="KW-0464">Manganese</keyword>
<reference evidence="12 13" key="1">
    <citation type="submission" date="2019-10" db="EMBL/GenBank/DDBJ databases">
        <title>Genome Sequences from Six Type Strain Members of the Archaeal Family Sulfolobaceae: Acidianus ambivalens, Acidianus infernus, Metallosphaera prunae, Stygiolobus azoricus, Sulfolobus metallicus, and Sulfurisphaera ohwakuensis.</title>
        <authorList>
            <person name="Counts J.A."/>
            <person name="Kelly R.M."/>
        </authorList>
    </citation>
    <scope>NUCLEOTIDE SEQUENCE [LARGE SCALE GENOMIC DNA]</scope>
    <source>
        <strain evidence="12 13">FC6</strain>
    </source>
</reference>
<comment type="cofactor">
    <cofactor evidence="10">
        <name>Mg(2+)</name>
        <dbReference type="ChEBI" id="CHEBI:18420"/>
    </cofactor>
    <cofactor evidence="10">
        <name>Mn(2+)</name>
        <dbReference type="ChEBI" id="CHEBI:29035"/>
    </cofactor>
    <text evidence="10">Binds 1 divalent metal cation per subunit; can use either Mg(2+) or Mn(2+).</text>
</comment>
<feature type="binding site" evidence="10">
    <location>
        <position position="35"/>
    </location>
    <ligand>
        <name>Mg(2+)</name>
        <dbReference type="ChEBI" id="CHEBI:18420"/>
    </ligand>
</feature>
<evidence type="ECO:0000313" key="12">
    <source>
        <dbReference type="EMBL" id="QGR20167.1"/>
    </source>
</evidence>
<name>A0A650CRQ4_9CREN</name>
<comment type="cofactor">
    <cofactor evidence="1">
        <name>Mn(2+)</name>
        <dbReference type="ChEBI" id="CHEBI:29035"/>
    </cofactor>
</comment>
<dbReference type="EC" id="3.6.1.73" evidence="10"/>
<dbReference type="Proteomes" id="UP000423396">
    <property type="component" value="Chromosome"/>
</dbReference>
<protein>
    <recommendedName>
        <fullName evidence="10">Probable inosine/xanthosine triphosphatase</fullName>
        <shortName evidence="10">ITPase/XTPase</shortName>
        <ecNumber evidence="10">3.6.1.73</ecNumber>
    </recommendedName>
    <alternativeName>
        <fullName evidence="10">Non-canonical purine NTP phosphatase</fullName>
    </alternativeName>
    <alternativeName>
        <fullName evidence="10">Non-standard purine NTP phosphatase</fullName>
    </alternativeName>
    <alternativeName>
        <fullName evidence="10">Nucleoside-triphosphate phosphatase</fullName>
        <shortName evidence="10">NTPase</shortName>
    </alternativeName>
</protein>
<dbReference type="EMBL" id="CP045483">
    <property type="protein sequence ID" value="QGR20167.1"/>
    <property type="molecule type" value="Genomic_DNA"/>
</dbReference>
<evidence type="ECO:0000256" key="9">
    <source>
        <dbReference type="ARBA" id="ARBA00048781"/>
    </source>
</evidence>
<gene>
    <name evidence="12" type="ORF">D1868_09330</name>
</gene>
<dbReference type="GO" id="GO:0009117">
    <property type="term" value="P:nucleotide metabolic process"/>
    <property type="evidence" value="ECO:0007669"/>
    <property type="project" value="UniProtKB-KW"/>
</dbReference>
<sequence length="170" mass="18656">MFVAVGSTNKAKVEAVKEALRIIGMKAEVKAVKVDPEVPPQPVCNQTFVGAKTRAYKALRYTNADIGIGIEGGVFYYENRMLAYAVVYAASKEGIENFAFSASFPLPPSMTSLLVEGKELGEVTDIIFSTKESKQSEGAIGYLTKMHITRKDLYVQPVVIALYPFYNNVD</sequence>
<evidence type="ECO:0000256" key="7">
    <source>
        <dbReference type="ARBA" id="ARBA00023211"/>
    </source>
</evidence>
<dbReference type="AlphaFoldDB" id="A0A650CRQ4"/>
<evidence type="ECO:0000256" key="5">
    <source>
        <dbReference type="ARBA" id="ARBA00022842"/>
    </source>
</evidence>
<dbReference type="SUPFAM" id="SSF52972">
    <property type="entry name" value="ITPase-like"/>
    <property type="match status" value="1"/>
</dbReference>
<feature type="binding site" evidence="10">
    <location>
        <begin position="7"/>
        <end position="12"/>
    </location>
    <ligand>
        <name>substrate</name>
    </ligand>
</feature>
<comment type="catalytic activity">
    <reaction evidence="8 10">
        <text>ITP + H2O = IDP + phosphate + H(+)</text>
        <dbReference type="Rhea" id="RHEA:28330"/>
        <dbReference type="ChEBI" id="CHEBI:15377"/>
        <dbReference type="ChEBI" id="CHEBI:15378"/>
        <dbReference type="ChEBI" id="CHEBI:43474"/>
        <dbReference type="ChEBI" id="CHEBI:58280"/>
        <dbReference type="ChEBI" id="CHEBI:61402"/>
        <dbReference type="EC" id="3.6.1.73"/>
    </reaction>
</comment>
<comment type="function">
    <text evidence="10">Phosphatase that hydrolyzes non-canonical purine nucleotides such as XTP and ITP to their respective diphosphate derivatives. Probably excludes non-canonical purines from DNA/RNA precursor pool, thus preventing their incorporation into DNA/RNA and avoiding chromosomal lesions.</text>
</comment>
<dbReference type="Pfam" id="PF01931">
    <property type="entry name" value="NTPase_I-T"/>
    <property type="match status" value="1"/>
</dbReference>
<keyword evidence="13" id="KW-1185">Reference proteome</keyword>
<evidence type="ECO:0000256" key="3">
    <source>
        <dbReference type="ARBA" id="ARBA00022741"/>
    </source>
</evidence>
<dbReference type="HAMAP" id="MF_00648">
    <property type="entry name" value="Non_canon_purine_NTPase_YjjX"/>
    <property type="match status" value="1"/>
</dbReference>
<accession>A0A650CRQ4</accession>
<comment type="subunit">
    <text evidence="10">Homodimer.</text>
</comment>
<organism evidence="12 13">
    <name type="scientific">Stygiolobus azoricus</name>
    <dbReference type="NCBI Taxonomy" id="41675"/>
    <lineage>
        <taxon>Archaea</taxon>
        <taxon>Thermoproteota</taxon>
        <taxon>Thermoprotei</taxon>
        <taxon>Sulfolobales</taxon>
        <taxon>Sulfolobaceae</taxon>
        <taxon>Stygiolobus</taxon>
    </lineage>
</organism>
<evidence type="ECO:0000259" key="11">
    <source>
        <dbReference type="Pfam" id="PF01931"/>
    </source>
</evidence>